<gene>
    <name evidence="2" type="ORF">EK0264_16165</name>
</gene>
<accession>A0A7L4YR02</accession>
<dbReference type="InterPro" id="IPR000192">
    <property type="entry name" value="Aminotrans_V_dom"/>
</dbReference>
<dbReference type="InterPro" id="IPR015422">
    <property type="entry name" value="PyrdxlP-dep_Trfase_small"/>
</dbReference>
<dbReference type="Pfam" id="PF00266">
    <property type="entry name" value="Aminotran_5"/>
    <property type="match status" value="1"/>
</dbReference>
<name>A0A7L4YR02_9ACTN</name>
<dbReference type="EMBL" id="CP047156">
    <property type="protein sequence ID" value="QHC01671.1"/>
    <property type="molecule type" value="Genomic_DNA"/>
</dbReference>
<keyword evidence="3" id="KW-1185">Reference proteome</keyword>
<dbReference type="AlphaFoldDB" id="A0A7L4YR02"/>
<evidence type="ECO:0000259" key="1">
    <source>
        <dbReference type="Pfam" id="PF00266"/>
    </source>
</evidence>
<proteinExistence type="predicted"/>
<reference evidence="2 3" key="1">
    <citation type="journal article" date="2018" name="Int. J. Syst. Evol. Microbiol.">
        <title>Epidermidibacterium keratini gen. nov., sp. nov., a member of the family Sporichthyaceae, isolated from keratin epidermis.</title>
        <authorList>
            <person name="Lee D.G."/>
            <person name="Trujillo M.E."/>
            <person name="Kang S."/>
            <person name="Nam J.J."/>
            <person name="Kim Y.J."/>
        </authorList>
    </citation>
    <scope>NUCLEOTIDE SEQUENCE [LARGE SCALE GENOMIC DNA]</scope>
    <source>
        <strain evidence="2 3">EPI-7</strain>
    </source>
</reference>
<evidence type="ECO:0000313" key="3">
    <source>
        <dbReference type="Proteomes" id="UP000463857"/>
    </source>
</evidence>
<dbReference type="RefSeq" id="WP_159546806.1">
    <property type="nucleotide sequence ID" value="NZ_CP047156.1"/>
</dbReference>
<dbReference type="GO" id="GO:0008483">
    <property type="term" value="F:transaminase activity"/>
    <property type="evidence" value="ECO:0007669"/>
    <property type="project" value="UniProtKB-KW"/>
</dbReference>
<organism evidence="2 3">
    <name type="scientific">Epidermidibacterium keratini</name>
    <dbReference type="NCBI Taxonomy" id="1891644"/>
    <lineage>
        <taxon>Bacteria</taxon>
        <taxon>Bacillati</taxon>
        <taxon>Actinomycetota</taxon>
        <taxon>Actinomycetes</taxon>
        <taxon>Sporichthyales</taxon>
        <taxon>Sporichthyaceae</taxon>
        <taxon>Epidermidibacterium</taxon>
    </lineage>
</organism>
<dbReference type="InParanoid" id="A0A7L4YR02"/>
<sequence length="349" mass="37239">MSTVAQVQREFRSDKVYLNTASIGLPPSRTVEAVATAIDRWGRGADNATAFDDAIARSRAQYAELVGVPEQSVAIGSQASVMAGIVAADVPAGGEVLLASGDFTSVMFPFLAQQERGVTVRDVPLDALAGNISARTTVVAVSAVQSVDGAIADLDVIESVAREHGTQVLVDVTQAAGWLDFDASRFDYTICSAYKWLMAPRGAAFLTMRDEHVGRPVAHGASWFGGEDVWDSIYGAPLRLASTARRYDASPVWHSWVGLDQSLALLREVGVDAIGEHSVGLANAFRARVGLAPSDSAIVSVPVRDGAADALAQSELQAAMRAGRLRLSFYLYNTEEDVERALEILRPYL</sequence>
<dbReference type="SUPFAM" id="SSF53383">
    <property type="entry name" value="PLP-dependent transferases"/>
    <property type="match status" value="1"/>
</dbReference>
<keyword evidence="2" id="KW-0808">Transferase</keyword>
<dbReference type="Gene3D" id="3.90.1150.10">
    <property type="entry name" value="Aspartate Aminotransferase, domain 1"/>
    <property type="match status" value="1"/>
</dbReference>
<dbReference type="OrthoDB" id="250246at2"/>
<keyword evidence="2" id="KW-0032">Aminotransferase</keyword>
<protein>
    <submittedName>
        <fullName evidence="2">Aminotransferase class V-fold PLP-dependent enzyme</fullName>
    </submittedName>
</protein>
<feature type="domain" description="Aminotransferase class V" evidence="1">
    <location>
        <begin position="49"/>
        <end position="288"/>
    </location>
</feature>
<dbReference type="PANTHER" id="PTHR43586:SF21">
    <property type="entry name" value="PYRIDOXAL PHOSPHATE (PLP)-DEPENDENT ASPARTATE AMINOTRANSFERASE SUPERFAMILY"/>
    <property type="match status" value="1"/>
</dbReference>
<dbReference type="Gene3D" id="3.40.640.10">
    <property type="entry name" value="Type I PLP-dependent aspartate aminotransferase-like (Major domain)"/>
    <property type="match status" value="1"/>
</dbReference>
<dbReference type="PANTHER" id="PTHR43586">
    <property type="entry name" value="CYSTEINE DESULFURASE"/>
    <property type="match status" value="1"/>
</dbReference>
<dbReference type="Proteomes" id="UP000463857">
    <property type="component" value="Chromosome"/>
</dbReference>
<evidence type="ECO:0000313" key="2">
    <source>
        <dbReference type="EMBL" id="QHC01671.1"/>
    </source>
</evidence>
<dbReference type="InterPro" id="IPR015424">
    <property type="entry name" value="PyrdxlP-dep_Trfase"/>
</dbReference>
<dbReference type="InterPro" id="IPR015421">
    <property type="entry name" value="PyrdxlP-dep_Trfase_major"/>
</dbReference>
<dbReference type="KEGG" id="eke:EK0264_16165"/>